<proteinExistence type="predicted"/>
<evidence type="ECO:0000256" key="1">
    <source>
        <dbReference type="SAM" id="MobiDB-lite"/>
    </source>
</evidence>
<protein>
    <submittedName>
        <fullName evidence="2">Uncharacterized protein</fullName>
    </submittedName>
</protein>
<feature type="compositionally biased region" description="Basic and acidic residues" evidence="1">
    <location>
        <begin position="8"/>
        <end position="36"/>
    </location>
</feature>
<gene>
    <name evidence="2" type="ORF">OCBIM_22038374mg</name>
</gene>
<dbReference type="AlphaFoldDB" id="A0A0L8I1U9"/>
<accession>A0A0L8I1U9</accession>
<reference evidence="2" key="1">
    <citation type="submission" date="2015-07" db="EMBL/GenBank/DDBJ databases">
        <title>MeaNS - Measles Nucleotide Surveillance Program.</title>
        <authorList>
            <person name="Tran T."/>
            <person name="Druce J."/>
        </authorList>
    </citation>
    <scope>NUCLEOTIDE SEQUENCE</scope>
    <source>
        <strain evidence="2">UCB-OBI-ISO-001</strain>
        <tissue evidence="2">Gonad</tissue>
    </source>
</reference>
<name>A0A0L8I1U9_OCTBM</name>
<dbReference type="EMBL" id="KQ416738">
    <property type="protein sequence ID" value="KOF95437.1"/>
    <property type="molecule type" value="Genomic_DNA"/>
</dbReference>
<feature type="region of interest" description="Disordered" evidence="1">
    <location>
        <begin position="1"/>
        <end position="51"/>
    </location>
</feature>
<evidence type="ECO:0000313" key="2">
    <source>
        <dbReference type="EMBL" id="KOF95437.1"/>
    </source>
</evidence>
<organism evidence="2">
    <name type="scientific">Octopus bimaculoides</name>
    <name type="common">California two-spotted octopus</name>
    <dbReference type="NCBI Taxonomy" id="37653"/>
    <lineage>
        <taxon>Eukaryota</taxon>
        <taxon>Metazoa</taxon>
        <taxon>Spiralia</taxon>
        <taxon>Lophotrochozoa</taxon>
        <taxon>Mollusca</taxon>
        <taxon>Cephalopoda</taxon>
        <taxon>Coleoidea</taxon>
        <taxon>Octopodiformes</taxon>
        <taxon>Octopoda</taxon>
        <taxon>Incirrata</taxon>
        <taxon>Octopodidae</taxon>
        <taxon>Octopus</taxon>
    </lineage>
</organism>
<sequence length="100" mass="11926">MKVRGTKNVRDNGRERERERERETDRQTDRQRKRESSQLANYRNRLKDSSTLASKCADPKLPDLHGFVNPVKSEDSKITSIFETESYIRRQRFQLIRSVE</sequence>